<dbReference type="GeneID" id="62497431"/>
<dbReference type="AlphaFoldDB" id="A0A150KP26"/>
<gene>
    <name evidence="2" type="ORF">B4102_1331</name>
</gene>
<dbReference type="STRING" id="46224.B4102_1331"/>
<protein>
    <submittedName>
        <fullName evidence="2">Uncharacterized protein</fullName>
    </submittedName>
</protein>
<feature type="region of interest" description="Disordered" evidence="1">
    <location>
        <begin position="65"/>
        <end position="89"/>
    </location>
</feature>
<organism evidence="2 3">
    <name type="scientific">Heyndrickxia sporothermodurans</name>
    <dbReference type="NCBI Taxonomy" id="46224"/>
    <lineage>
        <taxon>Bacteria</taxon>
        <taxon>Bacillati</taxon>
        <taxon>Bacillota</taxon>
        <taxon>Bacilli</taxon>
        <taxon>Bacillales</taxon>
        <taxon>Bacillaceae</taxon>
        <taxon>Heyndrickxia</taxon>
    </lineage>
</organism>
<dbReference type="OrthoDB" id="2138957at2"/>
<sequence>MSKQTTRAFALGLLLSAILILVFKPFDTVHKESTVKEGYEQIKKTDLKQLQQEKAQLEEKYNALLAKNNDKATSEEKNQASSKKDEKQNDGTIKYRITIKSGMSPYEIAEQLKSAKIIKDDDKFVQYLIKHKYHEKIQLGKFDVTNKMDFKKLAVVLTKGR</sequence>
<name>A0A150KP26_9BACI</name>
<dbReference type="Gene3D" id="3.30.1490.480">
    <property type="entry name" value="Endolytic murein transglycosylase"/>
    <property type="match status" value="1"/>
</dbReference>
<dbReference type="Proteomes" id="UP000075666">
    <property type="component" value="Unassembled WGS sequence"/>
</dbReference>
<dbReference type="PATRIC" id="fig|46224.3.peg.70"/>
<evidence type="ECO:0000313" key="3">
    <source>
        <dbReference type="Proteomes" id="UP000075666"/>
    </source>
</evidence>
<dbReference type="RefSeq" id="WP_066234345.1">
    <property type="nucleotide sequence ID" value="NZ_JALKTV010000001.1"/>
</dbReference>
<evidence type="ECO:0000256" key="1">
    <source>
        <dbReference type="SAM" id="MobiDB-lite"/>
    </source>
</evidence>
<accession>A0A150KP26</accession>
<evidence type="ECO:0000313" key="2">
    <source>
        <dbReference type="EMBL" id="KYC95060.1"/>
    </source>
</evidence>
<reference evidence="2 3" key="1">
    <citation type="submission" date="2016-01" db="EMBL/GenBank/DDBJ databases">
        <title>Genome Sequences of Twelve Sporeforming Bacillus Species Isolated from Foods.</title>
        <authorList>
            <person name="Berendsen E.M."/>
            <person name="Wells-Bennik M.H."/>
            <person name="Krawcyk A.O."/>
            <person name="De Jong A."/>
            <person name="Holsappel S."/>
            <person name="Eijlander R.T."/>
            <person name="Kuipers O.P."/>
        </authorList>
    </citation>
    <scope>NUCLEOTIDE SEQUENCE [LARGE SCALE GENOMIC DNA]</scope>
    <source>
        <strain evidence="2 3">B4102</strain>
    </source>
</reference>
<keyword evidence="3" id="KW-1185">Reference proteome</keyword>
<dbReference type="EMBL" id="LQYN01000097">
    <property type="protein sequence ID" value="KYC95060.1"/>
    <property type="molecule type" value="Genomic_DNA"/>
</dbReference>
<feature type="compositionally biased region" description="Basic and acidic residues" evidence="1">
    <location>
        <begin position="68"/>
        <end position="89"/>
    </location>
</feature>
<proteinExistence type="predicted"/>
<comment type="caution">
    <text evidence="2">The sequence shown here is derived from an EMBL/GenBank/DDBJ whole genome shotgun (WGS) entry which is preliminary data.</text>
</comment>